<organism evidence="9 10">
    <name type="scientific">Paenimyroides tangerinum</name>
    <dbReference type="NCBI Taxonomy" id="2488728"/>
    <lineage>
        <taxon>Bacteria</taxon>
        <taxon>Pseudomonadati</taxon>
        <taxon>Bacteroidota</taxon>
        <taxon>Flavobacteriia</taxon>
        <taxon>Flavobacteriales</taxon>
        <taxon>Flavobacteriaceae</taxon>
        <taxon>Paenimyroides</taxon>
    </lineage>
</organism>
<dbReference type="RefSeq" id="WP_125019033.1">
    <property type="nucleotide sequence ID" value="NZ_RQVQ01000017.1"/>
</dbReference>
<dbReference type="GO" id="GO:0006302">
    <property type="term" value="P:double-strand break repair"/>
    <property type="evidence" value="ECO:0007669"/>
    <property type="project" value="TreeGrafter"/>
</dbReference>
<accession>A0A3P3W7D7</accession>
<dbReference type="SUPFAM" id="SSF50249">
    <property type="entry name" value="Nucleic acid-binding proteins"/>
    <property type="match status" value="1"/>
</dbReference>
<dbReference type="Proteomes" id="UP000275719">
    <property type="component" value="Unassembled WGS sequence"/>
</dbReference>
<sequence length="237" mass="27947">MLVKTKAIVFSAIRYQEKSLIVKCFTEQAGVKTYFIRNAFSKAKNAQNRVYFQPLTLLEIEADHKNKSNLEYIKSVSLGHPYHSLNIDYVKNVMGIFLAEFLSNAIKEEEPNKQLYSFIETALLWFDNHEGSANFHLYFILELTKYLGFYFDDSDEKSFYFNAREGVFVNQFNPDCFNEEETILLRKLMRFNLTDNEKIFSANERRNLLRLLVSYYQKHVVNFKEPNSLNVLIEVFS</sequence>
<keyword evidence="3 7" id="KW-0227">DNA damage</keyword>
<dbReference type="Pfam" id="PF11967">
    <property type="entry name" value="RecO_N"/>
    <property type="match status" value="1"/>
</dbReference>
<evidence type="ECO:0000256" key="1">
    <source>
        <dbReference type="ARBA" id="ARBA00007452"/>
    </source>
</evidence>
<dbReference type="PANTHER" id="PTHR33991">
    <property type="entry name" value="DNA REPAIR PROTEIN RECO"/>
    <property type="match status" value="1"/>
</dbReference>
<evidence type="ECO:0000256" key="6">
    <source>
        <dbReference type="ARBA" id="ARBA00033409"/>
    </source>
</evidence>
<dbReference type="PANTHER" id="PTHR33991:SF1">
    <property type="entry name" value="DNA REPAIR PROTEIN RECO"/>
    <property type="match status" value="1"/>
</dbReference>
<evidence type="ECO:0000256" key="7">
    <source>
        <dbReference type="HAMAP-Rule" id="MF_00201"/>
    </source>
</evidence>
<evidence type="ECO:0000256" key="3">
    <source>
        <dbReference type="ARBA" id="ARBA00022763"/>
    </source>
</evidence>
<evidence type="ECO:0000256" key="2">
    <source>
        <dbReference type="ARBA" id="ARBA00021310"/>
    </source>
</evidence>
<dbReference type="InterPro" id="IPR003717">
    <property type="entry name" value="RecO"/>
</dbReference>
<feature type="domain" description="DNA replication/recombination mediator RecO N-terminal" evidence="8">
    <location>
        <begin position="1"/>
        <end position="80"/>
    </location>
</feature>
<comment type="similarity">
    <text evidence="1 7">Belongs to the RecO family.</text>
</comment>
<keyword evidence="4 7" id="KW-0233">DNA recombination</keyword>
<dbReference type="InterPro" id="IPR012340">
    <property type="entry name" value="NA-bd_OB-fold"/>
</dbReference>
<evidence type="ECO:0000259" key="8">
    <source>
        <dbReference type="Pfam" id="PF11967"/>
    </source>
</evidence>
<dbReference type="AlphaFoldDB" id="A0A3P3W7D7"/>
<proteinExistence type="inferred from homology"/>
<dbReference type="OrthoDB" id="9789152at2"/>
<dbReference type="Gene3D" id="1.20.1440.120">
    <property type="entry name" value="Recombination protein O, C-terminal domain"/>
    <property type="match status" value="1"/>
</dbReference>
<dbReference type="SUPFAM" id="SSF57863">
    <property type="entry name" value="ArfGap/RecO-like zinc finger"/>
    <property type="match status" value="1"/>
</dbReference>
<dbReference type="InterPro" id="IPR042242">
    <property type="entry name" value="RecO_C"/>
</dbReference>
<dbReference type="GO" id="GO:0006310">
    <property type="term" value="P:DNA recombination"/>
    <property type="evidence" value="ECO:0007669"/>
    <property type="project" value="UniProtKB-UniRule"/>
</dbReference>
<evidence type="ECO:0000256" key="5">
    <source>
        <dbReference type="ARBA" id="ARBA00023204"/>
    </source>
</evidence>
<gene>
    <name evidence="7 9" type="primary">recO</name>
    <name evidence="9" type="ORF">EG240_08840</name>
</gene>
<dbReference type="Pfam" id="PF02565">
    <property type="entry name" value="RecO_C"/>
    <property type="match status" value="1"/>
</dbReference>
<name>A0A3P3W7D7_9FLAO</name>
<dbReference type="NCBIfam" id="TIGR00613">
    <property type="entry name" value="reco"/>
    <property type="match status" value="1"/>
</dbReference>
<dbReference type="GO" id="GO:0043590">
    <property type="term" value="C:bacterial nucleoid"/>
    <property type="evidence" value="ECO:0007669"/>
    <property type="project" value="TreeGrafter"/>
</dbReference>
<dbReference type="InterPro" id="IPR022572">
    <property type="entry name" value="DNA_rep/recomb_RecO_N"/>
</dbReference>
<evidence type="ECO:0000313" key="9">
    <source>
        <dbReference type="EMBL" id="RRJ90348.1"/>
    </source>
</evidence>
<keyword evidence="5 7" id="KW-0234">DNA repair</keyword>
<reference evidence="9 10" key="1">
    <citation type="submission" date="2018-11" db="EMBL/GenBank/DDBJ databases">
        <title>Flavobacterium sp. nov., YIM 102701-2 draft genome.</title>
        <authorList>
            <person name="Li G."/>
            <person name="Jiang Y."/>
        </authorList>
    </citation>
    <scope>NUCLEOTIDE SEQUENCE [LARGE SCALE GENOMIC DNA]</scope>
    <source>
        <strain evidence="9 10">YIM 102701-2</strain>
    </source>
</reference>
<keyword evidence="10" id="KW-1185">Reference proteome</keyword>
<dbReference type="Gene3D" id="2.40.50.140">
    <property type="entry name" value="Nucleic acid-binding proteins"/>
    <property type="match status" value="1"/>
</dbReference>
<dbReference type="InterPro" id="IPR037278">
    <property type="entry name" value="ARFGAP/RecO"/>
</dbReference>
<evidence type="ECO:0000313" key="10">
    <source>
        <dbReference type="Proteomes" id="UP000275719"/>
    </source>
</evidence>
<dbReference type="HAMAP" id="MF_00201">
    <property type="entry name" value="RecO"/>
    <property type="match status" value="1"/>
</dbReference>
<protein>
    <recommendedName>
        <fullName evidence="2 7">DNA repair protein RecO</fullName>
    </recommendedName>
    <alternativeName>
        <fullName evidence="6 7">Recombination protein O</fullName>
    </alternativeName>
</protein>
<comment type="function">
    <text evidence="7">Involved in DNA repair and RecF pathway recombination.</text>
</comment>
<evidence type="ECO:0000256" key="4">
    <source>
        <dbReference type="ARBA" id="ARBA00023172"/>
    </source>
</evidence>
<dbReference type="EMBL" id="RQVQ01000017">
    <property type="protein sequence ID" value="RRJ90348.1"/>
    <property type="molecule type" value="Genomic_DNA"/>
</dbReference>
<comment type="caution">
    <text evidence="9">The sequence shown here is derived from an EMBL/GenBank/DDBJ whole genome shotgun (WGS) entry which is preliminary data.</text>
</comment>